<protein>
    <submittedName>
        <fullName evidence="1">Uncharacterized protein</fullName>
    </submittedName>
</protein>
<accession>A0A0S4LP22</accession>
<sequence>MNIGSFLVCNRHRSRAGIEWDDGLETPGAKPLLPPAL</sequence>
<dbReference type="Proteomes" id="UP000198736">
    <property type="component" value="Unassembled WGS sequence"/>
</dbReference>
<reference evidence="2" key="1">
    <citation type="submission" date="2015-10" db="EMBL/GenBank/DDBJ databases">
        <authorList>
            <person name="Luecker S."/>
            <person name="Luecker S."/>
        </authorList>
    </citation>
    <scope>NUCLEOTIDE SEQUENCE [LARGE SCALE GENOMIC DNA]</scope>
</reference>
<dbReference type="AlphaFoldDB" id="A0A0S4LP22"/>
<organism evidence="1 2">
    <name type="scientific">Candidatus Nitrospira nitrificans</name>
    <dbReference type="NCBI Taxonomy" id="1742973"/>
    <lineage>
        <taxon>Bacteria</taxon>
        <taxon>Pseudomonadati</taxon>
        <taxon>Nitrospirota</taxon>
        <taxon>Nitrospiria</taxon>
        <taxon>Nitrospirales</taxon>
        <taxon>Nitrospiraceae</taxon>
        <taxon>Nitrospira</taxon>
    </lineage>
</organism>
<dbReference type="EMBL" id="CZPZ01000031">
    <property type="protein sequence ID" value="CUS37764.1"/>
    <property type="molecule type" value="Genomic_DNA"/>
</dbReference>
<keyword evidence="2" id="KW-1185">Reference proteome</keyword>
<evidence type="ECO:0000313" key="1">
    <source>
        <dbReference type="EMBL" id="CUS37764.1"/>
    </source>
</evidence>
<proteinExistence type="predicted"/>
<gene>
    <name evidence="1" type="ORF">COMA2_40012</name>
</gene>
<evidence type="ECO:0000313" key="2">
    <source>
        <dbReference type="Proteomes" id="UP000198736"/>
    </source>
</evidence>
<name>A0A0S4LP22_9BACT</name>